<dbReference type="EMBL" id="JAZGLY010000003">
    <property type="protein sequence ID" value="MEE6186804.1"/>
    <property type="molecule type" value="Genomic_DNA"/>
</dbReference>
<keyword evidence="1" id="KW-0732">Signal</keyword>
<sequence length="170" mass="18308">MRSQTNLYIIRVCCCLLIVLTCRQLFAQTLVVNGTHWNVPVPNITEAGNDYAGTYESVSNQITHNTSVPLLLGSAKVSVHYEPDPTWNSNLNLSIRRTSNGSTLCLLCSISGGTAYQPVGVTDIELYRIQAVLALASYSDIGIQLSLSGVSILIPSGTYNARLVFTVGGL</sequence>
<dbReference type="Proteomes" id="UP001357452">
    <property type="component" value="Unassembled WGS sequence"/>
</dbReference>
<name>A0ABU7RFN0_9BACT</name>
<organism evidence="2 3">
    <name type="scientific">Niabella digestorum</name>
    <dbReference type="NCBI Taxonomy" id="3117701"/>
    <lineage>
        <taxon>Bacteria</taxon>
        <taxon>Pseudomonadati</taxon>
        <taxon>Bacteroidota</taxon>
        <taxon>Chitinophagia</taxon>
        <taxon>Chitinophagales</taxon>
        <taxon>Chitinophagaceae</taxon>
        <taxon>Niabella</taxon>
    </lineage>
</organism>
<gene>
    <name evidence="2" type="ORF">V2H41_05905</name>
</gene>
<keyword evidence="3" id="KW-1185">Reference proteome</keyword>
<proteinExistence type="predicted"/>
<evidence type="ECO:0000313" key="3">
    <source>
        <dbReference type="Proteomes" id="UP001357452"/>
    </source>
</evidence>
<reference evidence="2 3" key="1">
    <citation type="submission" date="2024-01" db="EMBL/GenBank/DDBJ databases">
        <title>Niabella digestum sp. nov., isolated from waste digestion system.</title>
        <authorList>
            <person name="Zhang L."/>
        </authorList>
    </citation>
    <scope>NUCLEOTIDE SEQUENCE [LARGE SCALE GENOMIC DNA]</scope>
    <source>
        <strain evidence="2 3">A18</strain>
    </source>
</reference>
<evidence type="ECO:0000256" key="1">
    <source>
        <dbReference type="SAM" id="SignalP"/>
    </source>
</evidence>
<feature type="chain" id="PRO_5046827238" evidence="1">
    <location>
        <begin position="28"/>
        <end position="170"/>
    </location>
</feature>
<comment type="caution">
    <text evidence="2">The sequence shown here is derived from an EMBL/GenBank/DDBJ whole genome shotgun (WGS) entry which is preliminary data.</text>
</comment>
<feature type="signal peptide" evidence="1">
    <location>
        <begin position="1"/>
        <end position="27"/>
    </location>
</feature>
<dbReference type="RefSeq" id="WP_330974214.1">
    <property type="nucleotide sequence ID" value="NZ_JAZGLY010000003.1"/>
</dbReference>
<accession>A0ABU7RFN0</accession>
<protein>
    <submittedName>
        <fullName evidence="2">Uncharacterized protein</fullName>
    </submittedName>
</protein>
<evidence type="ECO:0000313" key="2">
    <source>
        <dbReference type="EMBL" id="MEE6186804.1"/>
    </source>
</evidence>